<protein>
    <submittedName>
        <fullName evidence="1">Uncharacterized protein</fullName>
    </submittedName>
</protein>
<sequence>MVKNSYNGINIHGVKRLYPPLYRLACNIKDEKVEGMGNEQRKGDGEKQTQLVLEGLGEDVQRRVVQPGNGGMVVAAHKIRVHAFLCQGRRAAGPTPDMTLPARTDPEGRLIPLSAAAPLISHMDPHLLYASFPEAWRGAALKHRQRNIIGKGLLASICCRLGLANSRAMSRRLEKLAANKSPNPSCFPCLEWWTTLPLIYEMIWKGKMSKPRECCGGGGGVRVGGMEGLHTGQTMAQAPSATQRGLDHLLLIWAALRFTLI</sequence>
<dbReference type="Proteomes" id="UP000327493">
    <property type="component" value="Chromosome 15"/>
</dbReference>
<accession>A0A5J5CXA6</accession>
<proteinExistence type="predicted"/>
<keyword evidence="2" id="KW-1185">Reference proteome</keyword>
<comment type="caution">
    <text evidence="1">The sequence shown here is derived from an EMBL/GenBank/DDBJ whole genome shotgun (WGS) entry which is preliminary data.</text>
</comment>
<dbReference type="EMBL" id="VOFY01000015">
    <property type="protein sequence ID" value="KAA8585533.1"/>
    <property type="molecule type" value="Genomic_DNA"/>
</dbReference>
<evidence type="ECO:0000313" key="2">
    <source>
        <dbReference type="Proteomes" id="UP000327493"/>
    </source>
</evidence>
<reference evidence="1 2" key="1">
    <citation type="submission" date="2019-08" db="EMBL/GenBank/DDBJ databases">
        <title>A chromosome-level genome assembly, high-density linkage maps, and genome scans reveal the genomic architecture of hybrid incompatibilities underlying speciation via character displacement in darters (Percidae: Etheostominae).</title>
        <authorList>
            <person name="Moran R.L."/>
            <person name="Catchen J.M."/>
            <person name="Fuller R.C."/>
        </authorList>
    </citation>
    <scope>NUCLEOTIDE SEQUENCE [LARGE SCALE GENOMIC DNA]</scope>
    <source>
        <strain evidence="1">EspeVRDwgs_2016</strain>
        <tissue evidence="1">Muscle</tissue>
    </source>
</reference>
<name>A0A5J5CXA6_9PERO</name>
<organism evidence="1 2">
    <name type="scientific">Etheostoma spectabile</name>
    <name type="common">orangethroat darter</name>
    <dbReference type="NCBI Taxonomy" id="54343"/>
    <lineage>
        <taxon>Eukaryota</taxon>
        <taxon>Metazoa</taxon>
        <taxon>Chordata</taxon>
        <taxon>Craniata</taxon>
        <taxon>Vertebrata</taxon>
        <taxon>Euteleostomi</taxon>
        <taxon>Actinopterygii</taxon>
        <taxon>Neopterygii</taxon>
        <taxon>Teleostei</taxon>
        <taxon>Neoteleostei</taxon>
        <taxon>Acanthomorphata</taxon>
        <taxon>Eupercaria</taxon>
        <taxon>Perciformes</taxon>
        <taxon>Percoidei</taxon>
        <taxon>Percidae</taxon>
        <taxon>Etheostomatinae</taxon>
        <taxon>Etheostoma</taxon>
    </lineage>
</organism>
<gene>
    <name evidence="1" type="ORF">FQN60_004227</name>
</gene>
<evidence type="ECO:0000313" key="1">
    <source>
        <dbReference type="EMBL" id="KAA8585533.1"/>
    </source>
</evidence>
<dbReference type="AlphaFoldDB" id="A0A5J5CXA6"/>